<dbReference type="Proteomes" id="UP000054477">
    <property type="component" value="Unassembled WGS sequence"/>
</dbReference>
<accession>A0A0C9XN64</accession>
<organism evidence="1 2">
    <name type="scientific">Laccaria amethystina LaAM-08-1</name>
    <dbReference type="NCBI Taxonomy" id="1095629"/>
    <lineage>
        <taxon>Eukaryota</taxon>
        <taxon>Fungi</taxon>
        <taxon>Dikarya</taxon>
        <taxon>Basidiomycota</taxon>
        <taxon>Agaricomycotina</taxon>
        <taxon>Agaricomycetes</taxon>
        <taxon>Agaricomycetidae</taxon>
        <taxon>Agaricales</taxon>
        <taxon>Agaricineae</taxon>
        <taxon>Hydnangiaceae</taxon>
        <taxon>Laccaria</taxon>
    </lineage>
</organism>
<evidence type="ECO:0000313" key="1">
    <source>
        <dbReference type="EMBL" id="KIK02929.1"/>
    </source>
</evidence>
<reference evidence="1 2" key="1">
    <citation type="submission" date="2014-04" db="EMBL/GenBank/DDBJ databases">
        <authorList>
            <consortium name="DOE Joint Genome Institute"/>
            <person name="Kuo A."/>
            <person name="Kohler A."/>
            <person name="Nagy L.G."/>
            <person name="Floudas D."/>
            <person name="Copeland A."/>
            <person name="Barry K.W."/>
            <person name="Cichocki N."/>
            <person name="Veneault-Fourrey C."/>
            <person name="LaButti K."/>
            <person name="Lindquist E.A."/>
            <person name="Lipzen A."/>
            <person name="Lundell T."/>
            <person name="Morin E."/>
            <person name="Murat C."/>
            <person name="Sun H."/>
            <person name="Tunlid A."/>
            <person name="Henrissat B."/>
            <person name="Grigoriev I.V."/>
            <person name="Hibbett D.S."/>
            <person name="Martin F."/>
            <person name="Nordberg H.P."/>
            <person name="Cantor M.N."/>
            <person name="Hua S.X."/>
        </authorList>
    </citation>
    <scope>NUCLEOTIDE SEQUENCE [LARGE SCALE GENOMIC DNA]</scope>
    <source>
        <strain evidence="1 2">LaAM-08-1</strain>
    </source>
</reference>
<name>A0A0C9XN64_9AGAR</name>
<dbReference type="EMBL" id="KN838585">
    <property type="protein sequence ID" value="KIK02929.1"/>
    <property type="molecule type" value="Genomic_DNA"/>
</dbReference>
<sequence length="105" mass="12054">MNTPCQKEAMLEINTQNVFTPGTPDVPQGLDIPETSFFQTAQERDQQTHIPEIIKPEYPDINYLVKLGAPFAPEDLPDQGEVFVEFPAYQKKYLHWLDDTPKPYS</sequence>
<dbReference type="HOGENOM" id="CLU_2237042_0_0_1"/>
<evidence type="ECO:0000313" key="2">
    <source>
        <dbReference type="Proteomes" id="UP000054477"/>
    </source>
</evidence>
<keyword evidence="2" id="KW-1185">Reference proteome</keyword>
<reference evidence="2" key="2">
    <citation type="submission" date="2015-01" db="EMBL/GenBank/DDBJ databases">
        <title>Evolutionary Origins and Diversification of the Mycorrhizal Mutualists.</title>
        <authorList>
            <consortium name="DOE Joint Genome Institute"/>
            <consortium name="Mycorrhizal Genomics Consortium"/>
            <person name="Kohler A."/>
            <person name="Kuo A."/>
            <person name="Nagy L.G."/>
            <person name="Floudas D."/>
            <person name="Copeland A."/>
            <person name="Barry K.W."/>
            <person name="Cichocki N."/>
            <person name="Veneault-Fourrey C."/>
            <person name="LaButti K."/>
            <person name="Lindquist E.A."/>
            <person name="Lipzen A."/>
            <person name="Lundell T."/>
            <person name="Morin E."/>
            <person name="Murat C."/>
            <person name="Riley R."/>
            <person name="Ohm R."/>
            <person name="Sun H."/>
            <person name="Tunlid A."/>
            <person name="Henrissat B."/>
            <person name="Grigoriev I.V."/>
            <person name="Hibbett D.S."/>
            <person name="Martin F."/>
        </authorList>
    </citation>
    <scope>NUCLEOTIDE SEQUENCE [LARGE SCALE GENOMIC DNA]</scope>
    <source>
        <strain evidence="2">LaAM-08-1</strain>
    </source>
</reference>
<gene>
    <name evidence="1" type="ORF">K443DRAFT_5684</name>
</gene>
<protein>
    <submittedName>
        <fullName evidence="1">Uncharacterized protein</fullName>
    </submittedName>
</protein>
<dbReference type="AlphaFoldDB" id="A0A0C9XN64"/>
<proteinExistence type="predicted"/>